<comment type="subunit">
    <text evidence="7">Component of the eukaryotic translation initiation factor 3 (eIF-3) complex.</text>
</comment>
<keyword evidence="9" id="KW-0472">Membrane</keyword>
<feature type="repeat" description="WD" evidence="8">
    <location>
        <begin position="223"/>
        <end position="264"/>
    </location>
</feature>
<feature type="repeat" description="WD" evidence="8">
    <location>
        <begin position="87"/>
        <end position="128"/>
    </location>
</feature>
<comment type="caution">
    <text evidence="10">The sequence shown here is derived from an EMBL/GenBank/DDBJ whole genome shotgun (WGS) entry which is preliminary data.</text>
</comment>
<dbReference type="PANTHER" id="PTHR19877">
    <property type="entry name" value="EUKARYOTIC TRANSLATION INITIATION FACTOR 3 SUBUNIT I"/>
    <property type="match status" value="1"/>
</dbReference>
<evidence type="ECO:0000313" key="11">
    <source>
        <dbReference type="Proteomes" id="UP000324585"/>
    </source>
</evidence>
<evidence type="ECO:0000256" key="4">
    <source>
        <dbReference type="ARBA" id="ARBA00022737"/>
    </source>
</evidence>
<dbReference type="InterPro" id="IPR027525">
    <property type="entry name" value="eIF3i"/>
</dbReference>
<protein>
    <recommendedName>
        <fullName evidence="7">Eukaryotic translation initiation factor 3 subunit I</fullName>
        <shortName evidence="7">eIF3i</shortName>
    </recommendedName>
</protein>
<dbReference type="InterPro" id="IPR001680">
    <property type="entry name" value="WD40_rpt"/>
</dbReference>
<dbReference type="OMA" id="VWFSHNG"/>
<dbReference type="GO" id="GO:0003723">
    <property type="term" value="F:RNA binding"/>
    <property type="evidence" value="ECO:0007669"/>
    <property type="project" value="TreeGrafter"/>
</dbReference>
<comment type="similarity">
    <text evidence="7">Belongs to the eIF-3 subunit I family.</text>
</comment>
<organism evidence="10 11">
    <name type="scientific">Porphyridium purpureum</name>
    <name type="common">Red alga</name>
    <name type="synonym">Porphyridium cruentum</name>
    <dbReference type="NCBI Taxonomy" id="35688"/>
    <lineage>
        <taxon>Eukaryota</taxon>
        <taxon>Rhodophyta</taxon>
        <taxon>Bangiophyceae</taxon>
        <taxon>Porphyridiales</taxon>
        <taxon>Porphyridiaceae</taxon>
        <taxon>Porphyridium</taxon>
    </lineage>
</organism>
<keyword evidence="4" id="KW-0677">Repeat</keyword>
<comment type="subcellular location">
    <subcellularLocation>
        <location evidence="7">Cytoplasm</location>
    </subcellularLocation>
</comment>
<dbReference type="PROSITE" id="PS50294">
    <property type="entry name" value="WD_REPEATS_REGION"/>
    <property type="match status" value="1"/>
</dbReference>
<dbReference type="AlphaFoldDB" id="A0A5J4Z383"/>
<dbReference type="Gene3D" id="2.130.10.10">
    <property type="entry name" value="YVTN repeat-like/Quinoprotein amine dehydrogenase"/>
    <property type="match status" value="1"/>
</dbReference>
<keyword evidence="1 7" id="KW-0963">Cytoplasm</keyword>
<dbReference type="PROSITE" id="PS00678">
    <property type="entry name" value="WD_REPEATS_1"/>
    <property type="match status" value="1"/>
</dbReference>
<keyword evidence="9" id="KW-1133">Transmembrane helix</keyword>
<feature type="repeat" description="WD" evidence="8">
    <location>
        <begin position="362"/>
        <end position="392"/>
    </location>
</feature>
<dbReference type="GO" id="GO:0016282">
    <property type="term" value="C:eukaryotic 43S preinitiation complex"/>
    <property type="evidence" value="ECO:0007669"/>
    <property type="project" value="UniProtKB-UniRule"/>
</dbReference>
<gene>
    <name evidence="10" type="ORF">FVE85_6014</name>
</gene>
<keyword evidence="9" id="KW-0812">Transmembrane</keyword>
<keyword evidence="5 7" id="KW-0648">Protein biosynthesis</keyword>
<dbReference type="Pfam" id="PF24805">
    <property type="entry name" value="EIF3I"/>
    <property type="match status" value="1"/>
</dbReference>
<dbReference type="Proteomes" id="UP000324585">
    <property type="component" value="Unassembled WGS sequence"/>
</dbReference>
<evidence type="ECO:0000313" key="10">
    <source>
        <dbReference type="EMBL" id="KAA8498429.1"/>
    </source>
</evidence>
<evidence type="ECO:0000256" key="8">
    <source>
        <dbReference type="PROSITE-ProRule" id="PRU00221"/>
    </source>
</evidence>
<comment type="similarity">
    <text evidence="6">Belongs to the WD repeat STRAP family.</text>
</comment>
<evidence type="ECO:0000256" key="9">
    <source>
        <dbReference type="SAM" id="Phobius"/>
    </source>
</evidence>
<dbReference type="GO" id="GO:0071541">
    <property type="term" value="C:eukaryotic translation initiation factor 3 complex, eIF3m"/>
    <property type="evidence" value="ECO:0007669"/>
    <property type="project" value="TreeGrafter"/>
</dbReference>
<dbReference type="PANTHER" id="PTHR19877:SF1">
    <property type="entry name" value="EUKARYOTIC TRANSLATION INITIATION FACTOR 3 SUBUNIT I"/>
    <property type="match status" value="1"/>
</dbReference>
<dbReference type="InterPro" id="IPR036322">
    <property type="entry name" value="WD40_repeat_dom_sf"/>
</dbReference>
<comment type="function">
    <text evidence="7">Component of the eukaryotic translation initiation factor 3 (eIF-3) complex, which is involved in protein synthesis of a specialized repertoire of mRNAs and, together with other initiation factors, stimulates binding of mRNA and methionyl-tRNAi to the 40S ribosome. The eIF-3 complex specifically targets and initiates translation of a subset of mRNAs involved in cell proliferation.</text>
</comment>
<evidence type="ECO:0000256" key="7">
    <source>
        <dbReference type="HAMAP-Rule" id="MF_03008"/>
    </source>
</evidence>
<dbReference type="SMART" id="SM00320">
    <property type="entry name" value="WD40"/>
    <property type="match status" value="5"/>
</dbReference>
<evidence type="ECO:0000256" key="6">
    <source>
        <dbReference type="ARBA" id="ARBA00038394"/>
    </source>
</evidence>
<keyword evidence="11" id="KW-1185">Reference proteome</keyword>
<sequence>MTTLARLGRPSGDELGRAQATGAAGKGWVLWFGELRRLPRELKTKAKRGKHTNTHTYTQRVVRTIRANAVALSGIVYLFIAMRPMILKGHERPLTMVKFNREGDLLFTAAKDKVCNVFFSSTGERIGTYVGHNGSIWGMDINWDSTRLLTGSADATAKLWDAASGTCLQTWEYQAPIRAVAFGPDEQVMSVSQVKYKQEEVKVQVSRISEPNAVAGGASPMEITGFKENVVRILWYPTGEFFLAASEDGSVSKYDAETGSLIHRAQLHTEKIHDMQWGNMYAHFITASTDMTAKLVDVRSMEVLKVYKKETPVYSASISPLLPHVLLGGGQAADQVTTTSAARGGFEAILYHVAYQTELGRVRGHFGPINTLSFSPNGKQFASGAEEGYVRLHTFDPEYFNRAYE</sequence>
<dbReference type="HAMAP" id="MF_03008">
    <property type="entry name" value="eIF3i"/>
    <property type="match status" value="1"/>
</dbReference>
<evidence type="ECO:0000256" key="3">
    <source>
        <dbReference type="ARBA" id="ARBA00022574"/>
    </source>
</evidence>
<keyword evidence="3 8" id="KW-0853">WD repeat</keyword>
<dbReference type="GO" id="GO:0033290">
    <property type="term" value="C:eukaryotic 48S preinitiation complex"/>
    <property type="evidence" value="ECO:0007669"/>
    <property type="project" value="UniProtKB-UniRule"/>
</dbReference>
<reference evidence="11" key="1">
    <citation type="journal article" date="2019" name="Nat. Commun.">
        <title>Expansion of phycobilisome linker gene families in mesophilic red algae.</title>
        <authorList>
            <person name="Lee J."/>
            <person name="Kim D."/>
            <person name="Bhattacharya D."/>
            <person name="Yoon H.S."/>
        </authorList>
    </citation>
    <scope>NUCLEOTIDE SEQUENCE [LARGE SCALE GENOMIC DNA]</scope>
    <source>
        <strain evidence="11">CCMP 1328</strain>
    </source>
</reference>
<evidence type="ECO:0000256" key="5">
    <source>
        <dbReference type="ARBA" id="ARBA00022917"/>
    </source>
</evidence>
<dbReference type="GO" id="GO:0003743">
    <property type="term" value="F:translation initiation factor activity"/>
    <property type="evidence" value="ECO:0007669"/>
    <property type="project" value="UniProtKB-UniRule"/>
</dbReference>
<proteinExistence type="inferred from homology"/>
<dbReference type="OrthoDB" id="24966at2759"/>
<feature type="transmembrane region" description="Helical" evidence="9">
    <location>
        <begin position="67"/>
        <end position="86"/>
    </location>
</feature>
<feature type="repeat" description="WD" evidence="8">
    <location>
        <begin position="129"/>
        <end position="170"/>
    </location>
</feature>
<dbReference type="SUPFAM" id="SSF50978">
    <property type="entry name" value="WD40 repeat-like"/>
    <property type="match status" value="1"/>
</dbReference>
<dbReference type="InterPro" id="IPR015943">
    <property type="entry name" value="WD40/YVTN_repeat-like_dom_sf"/>
</dbReference>
<evidence type="ECO:0000256" key="2">
    <source>
        <dbReference type="ARBA" id="ARBA00022540"/>
    </source>
</evidence>
<dbReference type="InterPro" id="IPR019775">
    <property type="entry name" value="WD40_repeat_CS"/>
</dbReference>
<accession>A0A5J4Z383</accession>
<dbReference type="PROSITE" id="PS50082">
    <property type="entry name" value="WD_REPEATS_2"/>
    <property type="match status" value="4"/>
</dbReference>
<keyword evidence="2 7" id="KW-0396">Initiation factor</keyword>
<dbReference type="EMBL" id="VRMN01000001">
    <property type="protein sequence ID" value="KAA8498429.1"/>
    <property type="molecule type" value="Genomic_DNA"/>
</dbReference>
<evidence type="ECO:0000256" key="1">
    <source>
        <dbReference type="ARBA" id="ARBA00022490"/>
    </source>
</evidence>
<dbReference type="GO" id="GO:0001732">
    <property type="term" value="P:formation of cytoplasmic translation initiation complex"/>
    <property type="evidence" value="ECO:0007669"/>
    <property type="project" value="UniProtKB-UniRule"/>
</dbReference>
<name>A0A5J4Z383_PORPP</name>